<organism evidence="9 10">
    <name type="scientific">Floridaenema flaviceps BLCC-F50</name>
    <dbReference type="NCBI Taxonomy" id="3153642"/>
    <lineage>
        <taxon>Bacteria</taxon>
        <taxon>Bacillati</taxon>
        <taxon>Cyanobacteriota</taxon>
        <taxon>Cyanophyceae</taxon>
        <taxon>Oscillatoriophycideae</taxon>
        <taxon>Aerosakkonematales</taxon>
        <taxon>Aerosakkonemataceae</taxon>
        <taxon>Floridanema</taxon>
        <taxon>Floridanema flaviceps</taxon>
    </lineage>
</organism>
<dbReference type="Pfam" id="PF00353">
    <property type="entry name" value="HemolysinCabind"/>
    <property type="match status" value="7"/>
</dbReference>
<dbReference type="InterPro" id="IPR052918">
    <property type="entry name" value="Motility_Chemotaxis_Reg"/>
</dbReference>
<dbReference type="Pfam" id="PF06739">
    <property type="entry name" value="SBBP"/>
    <property type="match status" value="1"/>
</dbReference>
<dbReference type="PRINTS" id="PR01488">
    <property type="entry name" value="RTXTOXINA"/>
</dbReference>
<evidence type="ECO:0000256" key="6">
    <source>
        <dbReference type="ARBA" id="ARBA00023026"/>
    </source>
</evidence>
<evidence type="ECO:0000259" key="8">
    <source>
        <dbReference type="Pfam" id="PF03160"/>
    </source>
</evidence>
<dbReference type="InterPro" id="IPR010620">
    <property type="entry name" value="SBBP_repeat"/>
</dbReference>
<feature type="domain" description="Calx-beta" evidence="8">
    <location>
        <begin position="926"/>
        <end position="1043"/>
    </location>
</feature>
<evidence type="ECO:0000256" key="3">
    <source>
        <dbReference type="ARBA" id="ARBA00022729"/>
    </source>
</evidence>
<dbReference type="SUPFAM" id="SSF51120">
    <property type="entry name" value="beta-Roll"/>
    <property type="match status" value="2"/>
</dbReference>
<keyword evidence="2" id="KW-0800">Toxin</keyword>
<dbReference type="EMBL" id="JBHFNR010000148">
    <property type="protein sequence ID" value="MFB2895236.1"/>
    <property type="molecule type" value="Genomic_DNA"/>
</dbReference>
<dbReference type="Gene3D" id="2.60.40.2030">
    <property type="match status" value="5"/>
</dbReference>
<protein>
    <submittedName>
        <fullName evidence="9">Beta strand repeat-containing protein</fullName>
    </submittedName>
</protein>
<comment type="caution">
    <text evidence="9">The sequence shown here is derived from an EMBL/GenBank/DDBJ whole genome shotgun (WGS) entry which is preliminary data.</text>
</comment>
<feature type="domain" description="Calx-beta" evidence="8">
    <location>
        <begin position="729"/>
        <end position="805"/>
    </location>
</feature>
<name>A0ABV4XU91_9CYAN</name>
<dbReference type="PROSITE" id="PS00330">
    <property type="entry name" value="HEMOLYSIN_CALCIUM"/>
    <property type="match status" value="3"/>
</dbReference>
<dbReference type="InterPro" id="IPR038081">
    <property type="entry name" value="CalX-like_sf"/>
</dbReference>
<dbReference type="InterPro" id="IPR011049">
    <property type="entry name" value="Serralysin-like_metalloprot_C"/>
</dbReference>
<dbReference type="InterPro" id="IPR003995">
    <property type="entry name" value="RTX_toxin_determinant-A"/>
</dbReference>
<reference evidence="9 10" key="1">
    <citation type="submission" date="2024-09" db="EMBL/GenBank/DDBJ databases">
        <title>Floridaenema gen nov. (Aerosakkonemataceae, Aerosakkonematales ord. nov., Cyanobacteria) from benthic tropical and subtropical fresh waters, with the description of four new species.</title>
        <authorList>
            <person name="Moretto J.A."/>
            <person name="Berthold D.E."/>
            <person name="Lefler F.W."/>
            <person name="Huang I.-S."/>
            <person name="Laughinghouse H. IV."/>
        </authorList>
    </citation>
    <scope>NUCLEOTIDE SEQUENCE [LARGE SCALE GENOMIC DNA]</scope>
    <source>
        <strain evidence="9 10">BLCC-F50</strain>
    </source>
</reference>
<dbReference type="PANTHER" id="PTHR35580:SF1">
    <property type="entry name" value="PHYTASE-LIKE DOMAIN-CONTAINING PROTEIN"/>
    <property type="match status" value="1"/>
</dbReference>
<proteinExistence type="predicted"/>
<feature type="domain" description="Calx-beta" evidence="8">
    <location>
        <begin position="848"/>
        <end position="925"/>
    </location>
</feature>
<dbReference type="RefSeq" id="WP_413264875.1">
    <property type="nucleotide sequence ID" value="NZ_JBHFNR010000148.1"/>
</dbReference>
<dbReference type="PANTHER" id="PTHR35580">
    <property type="entry name" value="CELL SURFACE GLYCOPROTEIN (S-LAYER PROTEIN)-LIKE PROTEIN"/>
    <property type="match status" value="1"/>
</dbReference>
<accession>A0ABV4XU91</accession>
<dbReference type="SUPFAM" id="SSF101898">
    <property type="entry name" value="NHL repeat"/>
    <property type="match status" value="1"/>
</dbReference>
<keyword evidence="3" id="KW-0732">Signal</keyword>
<dbReference type="SUPFAM" id="SSF141072">
    <property type="entry name" value="CalX-like"/>
    <property type="match status" value="5"/>
</dbReference>
<gene>
    <name evidence="9" type="ORF">ACE1CI_20195</name>
</gene>
<keyword evidence="7" id="KW-0472">Membrane</keyword>
<evidence type="ECO:0000256" key="7">
    <source>
        <dbReference type="ARBA" id="ARBA00023136"/>
    </source>
</evidence>
<evidence type="ECO:0000256" key="1">
    <source>
        <dbReference type="ARBA" id="ARBA00004370"/>
    </source>
</evidence>
<dbReference type="Pfam" id="PF03160">
    <property type="entry name" value="Calx-beta"/>
    <property type="match status" value="5"/>
</dbReference>
<sequence>MTEVIWAKGFGSTGPDAGYDIATDSSGNLYTIGYFSGSVTFGNTTLTSQGNSDVYITKQDSSGNVIWAKSVPGTDSSSPKAITTDSSGNIYATGVFSGSATFGSVTLTSTNGTQDIFVTKLDSSGNFTWAKSYGGSDNDISYGIATDNSGNLYTTGYFGDKTTSFGSVPLTPQGGYDIFVAKQDSSGNVTWAKSFGGKEGDAGNSIVTDSSGNVYATGNFQGSATFGSVTLTSQGDSDIFVTKLDSSGNVAWVKSFGSIGNDTGLSIATDSSGNVYTTGILSGSATFGSVTLTSKGSTDIFVAKLDSSGNVAWAKSFGSIGSDGGNSIATDSSGNVYTTGIFGGSATFGSVTLTSKGSTDIFVAKLDSSGNVVSAIGMGGSGTDQGRSITTDNSGNAYITGAFNGSASFGTKLLTSQGNLDIYVAKLSLLPNVTLGSTTLAREQGHVNGTFSITLDTPAPQGGLVVNYSLGGNATNTTDYTLATGTNVTAVSPTSFTIAAGQTTATLNVVPVDDSEVEPTEVVQLTLTSSSSYKLGTITQAIVPILDDDVAAPIIPPVITIAAGTNPSETGSSNGTFVVTLDKPAPAGGLSINYGVAGTATNNTDYHLAPGNNIVAATDTDFTIAAGQTTATINVSPFDDNIVDPNETVQLTLNNGTGYSVGTANNATVTIADNDVTAPVIPTLPTLPNVTIAPGTNPNERGTINGTYLITLDKPAPAGGLVINYKVAGTATRTTDYTLATGNNITSVTAKSFTIAAGQTTATLNVTPVDDAVVDPNETVQLTLEKGTNYNLGAANNATLTIADDVRVVSIAPGTNASERGSNNGTFLITLDNPAPAGGLTITYKVAGTATETTDFSVTPGTNITDVRPKTFTIAAGQKTATLNITPVDDAVFDPGETVQLTLEKGTSNYTLGATSQASITIADNTPTVTITSKDFASERGLVNGTFVIILDSPTPAGGLTINYSVAGTATLTTDYTLAIGNNIANLTATSFTIAAGQTTAILNVTLVGDTVFDPNESVQLVLNSGNGYNVGANKNASVAIADLEDCFCDYITAPDLNNLPGVLIDLYPADDFLDDDDNGNFIVGNIRNDQFFGFGGDDFVLGEGGSDNLVGGKGNDNLYGSTEDDWVAGGEGDDFLNGNEGEDFVNGNEGNDTVRGGQNLDFLRGGQDNDIIYGDKGNDILAGDKGDDTVFGCGADNLSGSTDDDVIFGGEGNDLLYGNTGEDFIFGEDGNDTIRGGQGQDYLFGEAGNDLVFGDLGNDFLCGDDGNDTLFGGNGTDVSDSDNDEICGGIGNDLIFGNQGGDWLNGELGNDSIYGGKGDDTLIGGDGNDLLSGDAGNDLLTGGNGSDLFVLASGKGSDVITDFQDGVDFLALSGGLTFAQLAITQSGNNTVITKLGSNELLATLNGIAVNLITQADFVSLP</sequence>
<keyword evidence="10" id="KW-1185">Reference proteome</keyword>
<dbReference type="InterPro" id="IPR018511">
    <property type="entry name" value="Hemolysin-typ_Ca-bd_CS"/>
</dbReference>
<dbReference type="Proteomes" id="UP001576784">
    <property type="component" value="Unassembled WGS sequence"/>
</dbReference>
<evidence type="ECO:0000256" key="2">
    <source>
        <dbReference type="ARBA" id="ARBA00022656"/>
    </source>
</evidence>
<dbReference type="PRINTS" id="PR00313">
    <property type="entry name" value="CABNDNGRPT"/>
</dbReference>
<dbReference type="InterPro" id="IPR001343">
    <property type="entry name" value="Hemolysn_Ca-bd"/>
</dbReference>
<evidence type="ECO:0000313" key="9">
    <source>
        <dbReference type="EMBL" id="MFB2895236.1"/>
    </source>
</evidence>
<evidence type="ECO:0000313" key="10">
    <source>
        <dbReference type="Proteomes" id="UP001576784"/>
    </source>
</evidence>
<keyword evidence="4" id="KW-0677">Repeat</keyword>
<evidence type="ECO:0000256" key="4">
    <source>
        <dbReference type="ARBA" id="ARBA00022737"/>
    </source>
</evidence>
<keyword evidence="5" id="KW-0106">Calcium</keyword>
<comment type="subcellular location">
    <subcellularLocation>
        <location evidence="1">Membrane</location>
    </subcellularLocation>
</comment>
<feature type="domain" description="Calx-beta" evidence="8">
    <location>
        <begin position="597"/>
        <end position="675"/>
    </location>
</feature>
<dbReference type="Gene3D" id="2.150.10.10">
    <property type="entry name" value="Serralysin-like metalloprotease, C-terminal"/>
    <property type="match status" value="4"/>
</dbReference>
<feature type="domain" description="Calx-beta" evidence="8">
    <location>
        <begin position="453"/>
        <end position="549"/>
    </location>
</feature>
<keyword evidence="6" id="KW-0843">Virulence</keyword>
<dbReference type="InterPro" id="IPR003644">
    <property type="entry name" value="Calx_beta"/>
</dbReference>
<evidence type="ECO:0000256" key="5">
    <source>
        <dbReference type="ARBA" id="ARBA00022837"/>
    </source>
</evidence>